<evidence type="ECO:0000256" key="8">
    <source>
        <dbReference type="ARBA" id="ARBA00023012"/>
    </source>
</evidence>
<dbReference type="Pfam" id="PF02518">
    <property type="entry name" value="HATPase_c"/>
    <property type="match status" value="1"/>
</dbReference>
<dbReference type="InterPro" id="IPR011712">
    <property type="entry name" value="Sig_transdc_His_kin_sub3_dim/P"/>
</dbReference>
<dbReference type="RefSeq" id="WP_109775721.1">
    <property type="nucleotide sequence ID" value="NZ_QGDQ01000024.1"/>
</dbReference>
<sequence length="660" mass="69718">MLAGVVAIRARVLSGALALLALVCAGAVVVSGVRTPPTRALDTVLLAFDLLPLTAALLTGWLLLRAPRHPGFTAYLAFALVLFVLGTTHLAERAVTALSGPPRLLDAFTVLSCFGFLVVAYLFPDGRFVPGWSRWLIAGWGAAAALALAFPWDTFPPAAQVLLGVLTTPLLLTLVGTQVHRYRAVSTPLERQQTTWFLLALTLQVTWYLAVVALPVHTIEALPAAGRTAVAACGALVTTSLCVAIGGAVLRHRLFDVDLVVGRALVYGALTAFTALSCAVVIGAAGLVQPADTPAALVVAATAVTALGMGPLRRAVQRRVNRWLYGLRDEPAAALGRLGEELSATSDLDGAMSRIASTVRSALRSPRVRVQVFPEGAPPREATAGAPATALDQAATVDIRSDGALLGRIDVAPRPWDRVSPRDLALVQRLARHAAVAIRAGIVTEELQRSRAELILTREEERHRLHRDLHDGLGPTLASLSQRIDLALRSLASDPARTRHLLDGAREGIDEALAELHVVVESLRPAALDRLGLVGAIAAAWSCDERVRVDGFTLPPLDPQVEQAAYRIAMEAVSNAVRHADATRCDVTVSLDHEDDGDGDGVLVLEIVDDGHGMPACPVPGAGLRTMRERTAELGGKLTTDSDRTGVRIVARLPVTGGAA</sequence>
<dbReference type="GO" id="GO:0000155">
    <property type="term" value="F:phosphorelay sensor kinase activity"/>
    <property type="evidence" value="ECO:0007669"/>
    <property type="project" value="InterPro"/>
</dbReference>
<dbReference type="AlphaFoldDB" id="A0A315ZX67"/>
<comment type="catalytic activity">
    <reaction evidence="1">
        <text>ATP + protein L-histidine = ADP + protein N-phospho-L-histidine.</text>
        <dbReference type="EC" id="2.7.13.3"/>
    </reaction>
</comment>
<keyword evidence="6 11" id="KW-0418">Kinase</keyword>
<feature type="transmembrane region" description="Helical" evidence="9">
    <location>
        <begin position="71"/>
        <end position="91"/>
    </location>
</feature>
<gene>
    <name evidence="11" type="ORF">BXY45_12439</name>
</gene>
<dbReference type="InterPro" id="IPR003594">
    <property type="entry name" value="HATPase_dom"/>
</dbReference>
<keyword evidence="5" id="KW-0547">Nucleotide-binding</keyword>
<dbReference type="Gene3D" id="3.30.565.10">
    <property type="entry name" value="Histidine kinase-like ATPase, C-terminal domain"/>
    <property type="match status" value="1"/>
</dbReference>
<dbReference type="SMART" id="SM00387">
    <property type="entry name" value="HATPase_c"/>
    <property type="match status" value="1"/>
</dbReference>
<keyword evidence="3" id="KW-0597">Phosphoprotein</keyword>
<dbReference type="Proteomes" id="UP000245469">
    <property type="component" value="Unassembled WGS sequence"/>
</dbReference>
<dbReference type="PANTHER" id="PTHR24421:SF10">
    <property type="entry name" value="NITRATE_NITRITE SENSOR PROTEIN NARQ"/>
    <property type="match status" value="1"/>
</dbReference>
<evidence type="ECO:0000256" key="4">
    <source>
        <dbReference type="ARBA" id="ARBA00022679"/>
    </source>
</evidence>
<dbReference type="PANTHER" id="PTHR24421">
    <property type="entry name" value="NITRATE/NITRITE SENSOR PROTEIN NARX-RELATED"/>
    <property type="match status" value="1"/>
</dbReference>
<dbReference type="InterPro" id="IPR036890">
    <property type="entry name" value="HATPase_C_sf"/>
</dbReference>
<keyword evidence="9" id="KW-1133">Transmembrane helix</keyword>
<keyword evidence="4" id="KW-0808">Transferase</keyword>
<proteinExistence type="predicted"/>
<accession>A0A315ZX67</accession>
<evidence type="ECO:0000256" key="1">
    <source>
        <dbReference type="ARBA" id="ARBA00000085"/>
    </source>
</evidence>
<dbReference type="GO" id="GO:0005524">
    <property type="term" value="F:ATP binding"/>
    <property type="evidence" value="ECO:0007669"/>
    <property type="project" value="UniProtKB-KW"/>
</dbReference>
<dbReference type="EMBL" id="QGDQ01000024">
    <property type="protein sequence ID" value="PWJ49873.1"/>
    <property type="molecule type" value="Genomic_DNA"/>
</dbReference>
<keyword evidence="9" id="KW-0472">Membrane</keyword>
<keyword evidence="9" id="KW-0812">Transmembrane</keyword>
<evidence type="ECO:0000256" key="7">
    <source>
        <dbReference type="ARBA" id="ARBA00022840"/>
    </source>
</evidence>
<feature type="transmembrane region" description="Helical" evidence="9">
    <location>
        <begin position="103"/>
        <end position="123"/>
    </location>
</feature>
<feature type="transmembrane region" description="Helical" evidence="9">
    <location>
        <begin position="294"/>
        <end position="312"/>
    </location>
</feature>
<feature type="transmembrane region" description="Helical" evidence="9">
    <location>
        <begin position="43"/>
        <end position="64"/>
    </location>
</feature>
<evidence type="ECO:0000313" key="11">
    <source>
        <dbReference type="EMBL" id="PWJ49873.1"/>
    </source>
</evidence>
<evidence type="ECO:0000256" key="6">
    <source>
        <dbReference type="ARBA" id="ARBA00022777"/>
    </source>
</evidence>
<evidence type="ECO:0000259" key="10">
    <source>
        <dbReference type="SMART" id="SM00387"/>
    </source>
</evidence>
<evidence type="ECO:0000256" key="2">
    <source>
        <dbReference type="ARBA" id="ARBA00012438"/>
    </source>
</evidence>
<dbReference type="Pfam" id="PF07730">
    <property type="entry name" value="HisKA_3"/>
    <property type="match status" value="1"/>
</dbReference>
<dbReference type="GO" id="GO:0016020">
    <property type="term" value="C:membrane"/>
    <property type="evidence" value="ECO:0007669"/>
    <property type="project" value="InterPro"/>
</dbReference>
<feature type="domain" description="Histidine kinase/HSP90-like ATPase" evidence="10">
    <location>
        <begin position="560"/>
        <end position="657"/>
    </location>
</feature>
<feature type="transmembrane region" description="Helical" evidence="9">
    <location>
        <begin position="158"/>
        <end position="175"/>
    </location>
</feature>
<name>A0A315ZX67_9ACTN</name>
<feature type="transmembrane region" description="Helical" evidence="9">
    <location>
        <begin position="264"/>
        <end position="288"/>
    </location>
</feature>
<feature type="transmembrane region" description="Helical" evidence="9">
    <location>
        <begin position="135"/>
        <end position="152"/>
    </location>
</feature>
<dbReference type="SUPFAM" id="SSF55874">
    <property type="entry name" value="ATPase domain of HSP90 chaperone/DNA topoisomerase II/histidine kinase"/>
    <property type="match status" value="1"/>
</dbReference>
<protein>
    <recommendedName>
        <fullName evidence="2">histidine kinase</fullName>
        <ecNumber evidence="2">2.7.13.3</ecNumber>
    </recommendedName>
</protein>
<reference evidence="11 12" key="1">
    <citation type="submission" date="2018-03" db="EMBL/GenBank/DDBJ databases">
        <title>Genomic Encyclopedia of Archaeal and Bacterial Type Strains, Phase II (KMG-II): from individual species to whole genera.</title>
        <authorList>
            <person name="Goeker M."/>
        </authorList>
    </citation>
    <scope>NUCLEOTIDE SEQUENCE [LARGE SCALE GENOMIC DNA]</scope>
    <source>
        <strain evidence="11 12">DSM 44889</strain>
    </source>
</reference>
<evidence type="ECO:0000256" key="3">
    <source>
        <dbReference type="ARBA" id="ARBA00022553"/>
    </source>
</evidence>
<dbReference type="SUPFAM" id="SSF55781">
    <property type="entry name" value="GAF domain-like"/>
    <property type="match status" value="1"/>
</dbReference>
<dbReference type="InterPro" id="IPR050482">
    <property type="entry name" value="Sensor_HK_TwoCompSys"/>
</dbReference>
<comment type="caution">
    <text evidence="11">The sequence shown here is derived from an EMBL/GenBank/DDBJ whole genome shotgun (WGS) entry which is preliminary data.</text>
</comment>
<keyword evidence="8" id="KW-0902">Two-component regulatory system</keyword>
<evidence type="ECO:0000256" key="5">
    <source>
        <dbReference type="ARBA" id="ARBA00022741"/>
    </source>
</evidence>
<dbReference type="CDD" id="cd16917">
    <property type="entry name" value="HATPase_UhpB-NarQ-NarX-like"/>
    <property type="match status" value="1"/>
</dbReference>
<dbReference type="OrthoDB" id="227596at2"/>
<dbReference type="GO" id="GO:0046983">
    <property type="term" value="F:protein dimerization activity"/>
    <property type="evidence" value="ECO:0007669"/>
    <property type="project" value="InterPro"/>
</dbReference>
<dbReference type="EC" id="2.7.13.3" evidence="2"/>
<keyword evidence="7" id="KW-0067">ATP-binding</keyword>
<keyword evidence="12" id="KW-1185">Reference proteome</keyword>
<dbReference type="Gene3D" id="1.20.5.1930">
    <property type="match status" value="1"/>
</dbReference>
<evidence type="ECO:0000256" key="9">
    <source>
        <dbReference type="SAM" id="Phobius"/>
    </source>
</evidence>
<feature type="transmembrane region" description="Helical" evidence="9">
    <location>
        <begin position="229"/>
        <end position="252"/>
    </location>
</feature>
<organism evidence="11 12">
    <name type="scientific">Quadrisphaera granulorum</name>
    <dbReference type="NCBI Taxonomy" id="317664"/>
    <lineage>
        <taxon>Bacteria</taxon>
        <taxon>Bacillati</taxon>
        <taxon>Actinomycetota</taxon>
        <taxon>Actinomycetes</taxon>
        <taxon>Kineosporiales</taxon>
        <taxon>Kineosporiaceae</taxon>
        <taxon>Quadrisphaera</taxon>
    </lineage>
</organism>
<feature type="transmembrane region" description="Helical" evidence="9">
    <location>
        <begin position="196"/>
        <end position="217"/>
    </location>
</feature>
<evidence type="ECO:0000313" key="12">
    <source>
        <dbReference type="Proteomes" id="UP000245469"/>
    </source>
</evidence>